<reference evidence="1 2" key="1">
    <citation type="journal article" date="2011" name="Genome Res.">
        <title>Whole genome sequencing of multiple Leishmania donovani clinical isolates provides insights into population structure and mechanisms of drug resistance.</title>
        <authorList>
            <person name="Downing T."/>
            <person name="Imamura H."/>
            <person name="Decuypere S."/>
            <person name="Clark T.G."/>
            <person name="Coombs G.H."/>
            <person name="Cotton J.A."/>
            <person name="Hilley J.D."/>
            <person name="de Doncker S."/>
            <person name="Maes I."/>
            <person name="Mottram J.C."/>
            <person name="Quail M.A."/>
            <person name="Rijal S."/>
            <person name="Sanders M."/>
            <person name="Schonian G."/>
            <person name="Stark O."/>
            <person name="Sundar S."/>
            <person name="Vanaerschot M."/>
            <person name="Hertz-Fowler C."/>
            <person name="Dujardin J.C."/>
            <person name="Berriman M."/>
        </authorList>
    </citation>
    <scope>NUCLEOTIDE SEQUENCE [LARGE SCALE GENOMIC DNA]</scope>
    <source>
        <strain evidence="1 2">BPK282A1</strain>
    </source>
</reference>
<sequence length="240" mass="27565">MALEVPRPLRLSESDLLAWEVDLESRWSQLQQRRRRAEELRAKQIQREASLLELSNGNVAAQYVLEERRRALATRRTQLRESEAALKQRTVEDAKASRRKQESMAEGAAAIDAAWRELEQRTRLEEASHVQQMRALDARKQRAQGCDADTRQRLSALREGETQLVAQKEVLGYHRQRCIDLLWQSLGQLQREVEEHKTLLTALDDIKEPGEVLLFSSVSFIPSPALCANPKLNLYVSVFV</sequence>
<organism evidence="1 2">
    <name type="scientific">Leishmania donovani</name>
    <dbReference type="NCBI Taxonomy" id="5661"/>
    <lineage>
        <taxon>Eukaryota</taxon>
        <taxon>Discoba</taxon>
        <taxon>Euglenozoa</taxon>
        <taxon>Kinetoplastea</taxon>
        <taxon>Metakinetoplastina</taxon>
        <taxon>Trypanosomatida</taxon>
        <taxon>Trypanosomatidae</taxon>
        <taxon>Leishmaniinae</taxon>
        <taxon>Leishmania</taxon>
    </lineage>
</organism>
<dbReference type="Proteomes" id="UP000008980">
    <property type="component" value="Chromosome 35"/>
</dbReference>
<evidence type="ECO:0000313" key="1">
    <source>
        <dbReference type="EMBL" id="CBZ38378.1"/>
    </source>
</evidence>
<accession>E9BSZ9</accession>
<dbReference type="KEGG" id="ldo:LDBPK_354800"/>
<proteinExistence type="predicted"/>
<dbReference type="PhylomeDB" id="E9BSZ9"/>
<protein>
    <submittedName>
        <fullName evidence="1">Uncharacterized protein</fullName>
    </submittedName>
</protein>
<name>E9BSZ9_LEIDO</name>
<dbReference type="AlphaFoldDB" id="E9BSZ9"/>
<dbReference type="EMBL" id="FR799622">
    <property type="protein sequence ID" value="CBZ38378.1"/>
    <property type="molecule type" value="Genomic_DNA"/>
</dbReference>
<reference evidence="2" key="2">
    <citation type="submission" date="2011-02" db="EMBL/GenBank/DDBJ databases">
        <title>Whole genome sequencing of Leishmania donovani clinical lines reveals dynamic variation related to drug resistance.</title>
        <authorList>
            <person name="Downing T."/>
            <person name="Imamura H."/>
            <person name="Sanders M."/>
            <person name="Decuypere S."/>
            <person name="Hertz-Fowler C."/>
            <person name="Clark T.G."/>
            <person name="Rijal S."/>
            <person name="Sundar S."/>
            <person name="Quail M.A."/>
            <person name="De Doncker S."/>
            <person name="Maes I."/>
            <person name="Vanaerschot M."/>
            <person name="Stark O."/>
            <person name="Schonian G."/>
            <person name="Dujardin J.C."/>
            <person name="Berriman M."/>
        </authorList>
    </citation>
    <scope>NUCLEOTIDE SEQUENCE [LARGE SCALE GENOMIC DNA]</scope>
    <source>
        <strain evidence="2">BPK282A1</strain>
    </source>
</reference>
<dbReference type="VEuPathDB" id="TriTrypDB:LdBPK_354800.1"/>
<evidence type="ECO:0000313" key="2">
    <source>
        <dbReference type="Proteomes" id="UP000008980"/>
    </source>
</evidence>
<dbReference type="OMA" id="QGCDADT"/>
<gene>
    <name evidence="1" type="ORF">LDBPK_354800</name>
</gene>